<dbReference type="EMBL" id="VFOR01000001">
    <property type="protein sequence ID" value="TQL63020.1"/>
    <property type="molecule type" value="Genomic_DNA"/>
</dbReference>
<dbReference type="Proteomes" id="UP000316196">
    <property type="component" value="Unassembled WGS sequence"/>
</dbReference>
<evidence type="ECO:0000256" key="1">
    <source>
        <dbReference type="SAM" id="MobiDB-lite"/>
    </source>
</evidence>
<organism evidence="2 3">
    <name type="scientific">Propioniferax innocua</name>
    <dbReference type="NCBI Taxonomy" id="1753"/>
    <lineage>
        <taxon>Bacteria</taxon>
        <taxon>Bacillati</taxon>
        <taxon>Actinomycetota</taxon>
        <taxon>Actinomycetes</taxon>
        <taxon>Propionibacteriales</taxon>
        <taxon>Propionibacteriaceae</taxon>
        <taxon>Propioniferax</taxon>
    </lineage>
</organism>
<feature type="compositionally biased region" description="Basic and acidic residues" evidence="1">
    <location>
        <begin position="93"/>
        <end position="106"/>
    </location>
</feature>
<protein>
    <submittedName>
        <fullName evidence="2">Uncharacterized protein DUF2017</fullName>
    </submittedName>
</protein>
<accession>A0A542ZS13</accession>
<name>A0A542ZS13_9ACTN</name>
<dbReference type="AlphaFoldDB" id="A0A542ZS13"/>
<feature type="region of interest" description="Disordered" evidence="1">
    <location>
        <begin position="84"/>
        <end position="106"/>
    </location>
</feature>
<gene>
    <name evidence="2" type="ORF">FB460_0820</name>
</gene>
<dbReference type="RefSeq" id="WP_142092789.1">
    <property type="nucleotide sequence ID" value="NZ_BAAAMD010000001.1"/>
</dbReference>
<dbReference type="OrthoDB" id="3268479at2"/>
<proteinExistence type="predicted"/>
<keyword evidence="3" id="KW-1185">Reference proteome</keyword>
<reference evidence="2 3" key="1">
    <citation type="submission" date="2019-06" db="EMBL/GenBank/DDBJ databases">
        <title>Sequencing the genomes of 1000 actinobacteria strains.</title>
        <authorList>
            <person name="Klenk H.-P."/>
        </authorList>
    </citation>
    <scope>NUCLEOTIDE SEQUENCE [LARGE SCALE GENOMIC DNA]</scope>
    <source>
        <strain evidence="2 3">DSM 8251</strain>
    </source>
</reference>
<evidence type="ECO:0000313" key="3">
    <source>
        <dbReference type="Proteomes" id="UP000316196"/>
    </source>
</evidence>
<dbReference type="InterPro" id="IPR018561">
    <property type="entry name" value="AosR"/>
</dbReference>
<evidence type="ECO:0000313" key="2">
    <source>
        <dbReference type="EMBL" id="TQL63020.1"/>
    </source>
</evidence>
<comment type="caution">
    <text evidence="2">The sequence shown here is derived from an EMBL/GenBank/DDBJ whole genome shotgun (WGS) entry which is preliminary data.</text>
</comment>
<dbReference type="Pfam" id="PF09438">
    <property type="entry name" value="DUF2017"/>
    <property type="match status" value="1"/>
</dbReference>
<sequence length="198" mass="22487">MRRGFVRVPGGFLLQVPEDWWELLESLTQQLVDLLRSEDGVPDAAEPPTENPFDPFQAWEAEFGDATEPMPEHEDPALRRLFPNPYPDDAEAAAEHRRFSEPDQRRRKITDAERVLAHLTDPAAQYEEDATVIPDADVELWLRTLNALRLVLASRLGIETGEDAEQLFELEEGDPRWMMAAVMDALAELQTQLIVLGD</sequence>